<feature type="non-terminal residue" evidence="1">
    <location>
        <position position="58"/>
    </location>
</feature>
<organism evidence="1">
    <name type="scientific">Tetraselmis sp. GSL018</name>
    <dbReference type="NCBI Taxonomy" id="582737"/>
    <lineage>
        <taxon>Eukaryota</taxon>
        <taxon>Viridiplantae</taxon>
        <taxon>Chlorophyta</taxon>
        <taxon>core chlorophytes</taxon>
        <taxon>Chlorodendrophyceae</taxon>
        <taxon>Chlorodendrales</taxon>
        <taxon>Chlorodendraceae</taxon>
        <taxon>Tetraselmis</taxon>
    </lineage>
</organism>
<dbReference type="EMBL" id="GBEZ01010487">
    <property type="protein sequence ID" value="JAC75192.1"/>
    <property type="molecule type" value="Transcribed_RNA"/>
</dbReference>
<evidence type="ECO:0000313" key="1">
    <source>
        <dbReference type="EMBL" id="JAC75192.1"/>
    </source>
</evidence>
<accession>A0A061RQQ0</accession>
<name>A0A061RQQ0_9CHLO</name>
<dbReference type="AlphaFoldDB" id="A0A061RQQ0"/>
<protein>
    <submittedName>
        <fullName evidence="1">Uncharacterized protein</fullName>
    </submittedName>
</protein>
<sequence length="58" mass="6639">MHFRHDKLRVVFPGAAECELFPAVSCFLLFGHLSLVSYEIRATCSEKTSPRSLENLRK</sequence>
<proteinExistence type="predicted"/>
<gene>
    <name evidence="1" type="ORF">TSPGSL018_23811</name>
</gene>
<reference evidence="1" key="1">
    <citation type="submission" date="2014-05" db="EMBL/GenBank/DDBJ databases">
        <title>The transcriptome of the halophilic microalga Tetraselmis sp. GSL018 isolated from the Great Salt Lake, Utah.</title>
        <authorList>
            <person name="Jinkerson R.E."/>
            <person name="D'Adamo S."/>
            <person name="Posewitz M.C."/>
        </authorList>
    </citation>
    <scope>NUCLEOTIDE SEQUENCE</scope>
    <source>
        <strain evidence="1">GSL018</strain>
    </source>
</reference>